<sequence>MPPEVVAEDWVGGIVMVEVAVPPEVVDGADPVTGVCVLLLDVEGDWVVTEVDAGPDVGREVEGWMVVVVPAVPEVMGGTVVAGFVVAPEVMVEDAALVPVLVVVVTDVEVDVEGVELWPDTNTDGRRSASKGLAAIPGSPDRTANFYQRLTKTEKELLSLKTRVACERASWEMRFAELQRKQGELLHQLASQAGPLVRVDDCDEHEEPGLDRGDAMEGCSSK</sequence>
<protein>
    <submittedName>
        <fullName evidence="2">Uncharacterized protein</fullName>
    </submittedName>
</protein>
<reference evidence="2 3" key="1">
    <citation type="submission" date="2019-03" db="EMBL/GenBank/DDBJ databases">
        <title>First draft genome of Liparis tanakae, snailfish: a comprehensive survey of snailfish specific genes.</title>
        <authorList>
            <person name="Kim W."/>
            <person name="Song I."/>
            <person name="Jeong J.-H."/>
            <person name="Kim D."/>
            <person name="Kim S."/>
            <person name="Ryu S."/>
            <person name="Song J.Y."/>
            <person name="Lee S.K."/>
        </authorList>
    </citation>
    <scope>NUCLEOTIDE SEQUENCE [LARGE SCALE GENOMIC DNA]</scope>
    <source>
        <tissue evidence="2">Muscle</tissue>
    </source>
</reference>
<accession>A0A4Z2JGN0</accession>
<dbReference type="Proteomes" id="UP000314294">
    <property type="component" value="Unassembled WGS sequence"/>
</dbReference>
<evidence type="ECO:0000256" key="1">
    <source>
        <dbReference type="SAM" id="MobiDB-lite"/>
    </source>
</evidence>
<keyword evidence="3" id="KW-1185">Reference proteome</keyword>
<dbReference type="EMBL" id="SRLO01000002">
    <property type="protein sequence ID" value="TNN89131.1"/>
    <property type="molecule type" value="Genomic_DNA"/>
</dbReference>
<dbReference type="OrthoDB" id="8860448at2759"/>
<proteinExistence type="predicted"/>
<evidence type="ECO:0000313" key="2">
    <source>
        <dbReference type="EMBL" id="TNN89131.1"/>
    </source>
</evidence>
<feature type="region of interest" description="Disordered" evidence="1">
    <location>
        <begin position="198"/>
        <end position="222"/>
    </location>
</feature>
<gene>
    <name evidence="2" type="ORF">EYF80_000419</name>
</gene>
<evidence type="ECO:0000313" key="3">
    <source>
        <dbReference type="Proteomes" id="UP000314294"/>
    </source>
</evidence>
<organism evidence="2 3">
    <name type="scientific">Liparis tanakae</name>
    <name type="common">Tanaka's snailfish</name>
    <dbReference type="NCBI Taxonomy" id="230148"/>
    <lineage>
        <taxon>Eukaryota</taxon>
        <taxon>Metazoa</taxon>
        <taxon>Chordata</taxon>
        <taxon>Craniata</taxon>
        <taxon>Vertebrata</taxon>
        <taxon>Euteleostomi</taxon>
        <taxon>Actinopterygii</taxon>
        <taxon>Neopterygii</taxon>
        <taxon>Teleostei</taxon>
        <taxon>Neoteleostei</taxon>
        <taxon>Acanthomorphata</taxon>
        <taxon>Eupercaria</taxon>
        <taxon>Perciformes</taxon>
        <taxon>Cottioidei</taxon>
        <taxon>Cottales</taxon>
        <taxon>Liparidae</taxon>
        <taxon>Liparis</taxon>
    </lineage>
</organism>
<name>A0A4Z2JGN0_9TELE</name>
<dbReference type="AlphaFoldDB" id="A0A4Z2JGN0"/>
<comment type="caution">
    <text evidence="2">The sequence shown here is derived from an EMBL/GenBank/DDBJ whole genome shotgun (WGS) entry which is preliminary data.</text>
</comment>